<dbReference type="InterPro" id="IPR045173">
    <property type="entry name" value="Cdt1"/>
</dbReference>
<dbReference type="EMBL" id="PYDT01000002">
    <property type="protein sequence ID" value="THU68354.1"/>
    <property type="molecule type" value="Genomic_DNA"/>
</dbReference>
<evidence type="ECO:0000313" key="1">
    <source>
        <dbReference type="EMBL" id="THU68354.1"/>
    </source>
</evidence>
<gene>
    <name evidence="1" type="ORF">C4D60_Mb08t03030</name>
</gene>
<reference evidence="1 2" key="1">
    <citation type="journal article" date="2019" name="Nat. Plants">
        <title>Genome sequencing of Musa balbisiana reveals subgenome evolution and function divergence in polyploid bananas.</title>
        <authorList>
            <person name="Yao X."/>
        </authorList>
    </citation>
    <scope>NUCLEOTIDE SEQUENCE [LARGE SCALE GENOMIC DNA]</scope>
    <source>
        <strain evidence="2">cv. DH-PKW</strain>
        <tissue evidence="1">Leaves</tissue>
    </source>
</reference>
<dbReference type="GO" id="GO:0000278">
    <property type="term" value="P:mitotic cell cycle"/>
    <property type="evidence" value="ECO:0007669"/>
    <property type="project" value="TreeGrafter"/>
</dbReference>
<dbReference type="PANTHER" id="PTHR28637">
    <property type="entry name" value="DNA REPLICATION FACTOR CDT1"/>
    <property type="match status" value="1"/>
</dbReference>
<proteinExistence type="predicted"/>
<dbReference type="GO" id="GO:0071163">
    <property type="term" value="P:DNA replication preinitiation complex assembly"/>
    <property type="evidence" value="ECO:0007669"/>
    <property type="project" value="InterPro"/>
</dbReference>
<keyword evidence="2" id="KW-1185">Reference proteome</keyword>
<protein>
    <submittedName>
        <fullName evidence="1">Uncharacterized protein</fullName>
    </submittedName>
</protein>
<name>A0A4S8K0X5_MUSBA</name>
<evidence type="ECO:0000313" key="2">
    <source>
        <dbReference type="Proteomes" id="UP000317650"/>
    </source>
</evidence>
<dbReference type="GO" id="GO:0003677">
    <property type="term" value="F:DNA binding"/>
    <property type="evidence" value="ECO:0007669"/>
    <property type="project" value="InterPro"/>
</dbReference>
<dbReference type="GO" id="GO:0030174">
    <property type="term" value="P:regulation of DNA-templated DNA replication initiation"/>
    <property type="evidence" value="ECO:0007669"/>
    <property type="project" value="InterPro"/>
</dbReference>
<dbReference type="GO" id="GO:0000076">
    <property type="term" value="P:DNA replication checkpoint signaling"/>
    <property type="evidence" value="ECO:0007669"/>
    <property type="project" value="TreeGrafter"/>
</dbReference>
<comment type="caution">
    <text evidence="1">The sequence shown here is derived from an EMBL/GenBank/DDBJ whole genome shotgun (WGS) entry which is preliminary data.</text>
</comment>
<dbReference type="GO" id="GO:0070182">
    <property type="term" value="F:DNA polymerase binding"/>
    <property type="evidence" value="ECO:0007669"/>
    <property type="project" value="TreeGrafter"/>
</dbReference>
<organism evidence="1 2">
    <name type="scientific">Musa balbisiana</name>
    <name type="common">Banana</name>
    <dbReference type="NCBI Taxonomy" id="52838"/>
    <lineage>
        <taxon>Eukaryota</taxon>
        <taxon>Viridiplantae</taxon>
        <taxon>Streptophyta</taxon>
        <taxon>Embryophyta</taxon>
        <taxon>Tracheophyta</taxon>
        <taxon>Spermatophyta</taxon>
        <taxon>Magnoliopsida</taxon>
        <taxon>Liliopsida</taxon>
        <taxon>Zingiberales</taxon>
        <taxon>Musaceae</taxon>
        <taxon>Musa</taxon>
    </lineage>
</organism>
<dbReference type="STRING" id="52838.A0A4S8K0X5"/>
<dbReference type="AlphaFoldDB" id="A0A4S8K0X5"/>
<dbReference type="Proteomes" id="UP000317650">
    <property type="component" value="Chromosome 8"/>
</dbReference>
<sequence length="75" mass="8507">MPEAIMIKKVRLHDETTCLVKPELQITLQVDAVAENINGESGSKYSILTKLFRERIVDFYNGHPQESLVVSSFID</sequence>
<dbReference type="PANTHER" id="PTHR28637:SF1">
    <property type="entry name" value="DNA REPLICATION FACTOR CDT1"/>
    <property type="match status" value="1"/>
</dbReference>
<accession>A0A4S8K0X5</accession>
<dbReference type="GO" id="GO:0005634">
    <property type="term" value="C:nucleus"/>
    <property type="evidence" value="ECO:0007669"/>
    <property type="project" value="TreeGrafter"/>
</dbReference>